<protein>
    <recommendedName>
        <fullName evidence="2">Amidohydrolase-related domain-containing protein</fullName>
    </recommendedName>
</protein>
<keyword evidence="1" id="KW-0378">Hydrolase</keyword>
<gene>
    <name evidence="3" type="ORF">MNBD_NITROSPINAE04-961</name>
</gene>
<dbReference type="InterPro" id="IPR032466">
    <property type="entry name" value="Metal_Hydrolase"/>
</dbReference>
<dbReference type="Gene3D" id="2.30.40.10">
    <property type="entry name" value="Urease, subunit C, domain 1"/>
    <property type="match status" value="1"/>
</dbReference>
<dbReference type="PANTHER" id="PTHR43794:SF11">
    <property type="entry name" value="AMIDOHYDROLASE-RELATED DOMAIN-CONTAINING PROTEIN"/>
    <property type="match status" value="1"/>
</dbReference>
<dbReference type="InterPro" id="IPR011059">
    <property type="entry name" value="Metal-dep_hydrolase_composite"/>
</dbReference>
<dbReference type="SUPFAM" id="SSF51338">
    <property type="entry name" value="Composite domain of metallo-dependent hydrolases"/>
    <property type="match status" value="1"/>
</dbReference>
<dbReference type="InterPro" id="IPR006680">
    <property type="entry name" value="Amidohydro-rel"/>
</dbReference>
<dbReference type="PANTHER" id="PTHR43794">
    <property type="entry name" value="AMINOHYDROLASE SSNA-RELATED"/>
    <property type="match status" value="1"/>
</dbReference>
<evidence type="ECO:0000259" key="2">
    <source>
        <dbReference type="Pfam" id="PF01979"/>
    </source>
</evidence>
<evidence type="ECO:0000256" key="1">
    <source>
        <dbReference type="ARBA" id="ARBA00022801"/>
    </source>
</evidence>
<accession>A0A3B1CFG9</accession>
<dbReference type="Pfam" id="PF01979">
    <property type="entry name" value="Amidohydro_1"/>
    <property type="match status" value="1"/>
</dbReference>
<organism evidence="3">
    <name type="scientific">hydrothermal vent metagenome</name>
    <dbReference type="NCBI Taxonomy" id="652676"/>
    <lineage>
        <taxon>unclassified sequences</taxon>
        <taxon>metagenomes</taxon>
        <taxon>ecological metagenomes</taxon>
    </lineage>
</organism>
<proteinExistence type="predicted"/>
<dbReference type="Gene3D" id="3.20.20.140">
    <property type="entry name" value="Metal-dependent hydrolases"/>
    <property type="match status" value="1"/>
</dbReference>
<feature type="domain" description="Amidohydrolase-related" evidence="2">
    <location>
        <begin position="57"/>
        <end position="406"/>
    </location>
</feature>
<dbReference type="SUPFAM" id="SSF51556">
    <property type="entry name" value="Metallo-dependent hydrolases"/>
    <property type="match status" value="1"/>
</dbReference>
<dbReference type="GO" id="GO:0016810">
    <property type="term" value="F:hydrolase activity, acting on carbon-nitrogen (but not peptide) bonds"/>
    <property type="evidence" value="ECO:0007669"/>
    <property type="project" value="InterPro"/>
</dbReference>
<evidence type="ECO:0000313" key="3">
    <source>
        <dbReference type="EMBL" id="VAX17505.1"/>
    </source>
</evidence>
<sequence>MDEVTIKISARHIIIDSSTILDHASIIIHNGKVAETGPTESLRSIKADKVVNLRDHILHPGFINAHCHLDLSCLKGKLKRGLSFTDWIRALVHARSKVSAKDLDRGIKQGVARLMQTGTTCVGDITSSSRVNASLIRSGLRAVVFHETLGYDPGVANERFSDLLKRVGGASSSDLVENGVSPHSIYSVSPKLMKKTAAYAKRDKAPLSIHLSETAEEVEFSRKGDGPFRELLESFGLFATGRYPKATPVNAVNKTGALKKSLVVHMNHPCKGDLATIKKAGAKIVICPNSNRWLQRPISAPVYEILDRDIPLALGTDSLASNTDLDMTAEIRGLLREFPDIALSQAFDIATVGGAKALSLPKICGTLQKGAPFDAVAVKIKSFRKIYPMRAIISGRRRVDAVWVAGAKLRIKREGL</sequence>
<dbReference type="AlphaFoldDB" id="A0A3B1CFG9"/>
<reference evidence="3" key="1">
    <citation type="submission" date="2018-06" db="EMBL/GenBank/DDBJ databases">
        <authorList>
            <person name="Zhirakovskaya E."/>
        </authorList>
    </citation>
    <scope>NUCLEOTIDE SEQUENCE</scope>
</reference>
<dbReference type="EMBL" id="UOGA01000097">
    <property type="protein sequence ID" value="VAX17505.1"/>
    <property type="molecule type" value="Genomic_DNA"/>
</dbReference>
<dbReference type="InterPro" id="IPR050287">
    <property type="entry name" value="MTA/SAH_deaminase"/>
</dbReference>
<name>A0A3B1CFG9_9ZZZZ</name>